<feature type="transmembrane region" description="Helical" evidence="11">
    <location>
        <begin position="273"/>
        <end position="299"/>
    </location>
</feature>
<feature type="transmembrane region" description="Helical" evidence="11">
    <location>
        <begin position="838"/>
        <end position="857"/>
    </location>
</feature>
<evidence type="ECO:0000259" key="12">
    <source>
        <dbReference type="PROSITE" id="PS50846"/>
    </source>
</evidence>
<dbReference type="GO" id="GO:0055070">
    <property type="term" value="P:copper ion homeostasis"/>
    <property type="evidence" value="ECO:0007669"/>
    <property type="project" value="TreeGrafter"/>
</dbReference>
<keyword evidence="7 11" id="KW-0067">ATP-binding</keyword>
<dbReference type="Pfam" id="PF00403">
    <property type="entry name" value="HMA"/>
    <property type="match status" value="2"/>
</dbReference>
<keyword evidence="4 11" id="KW-0812">Transmembrane</keyword>
<name>A0A250G2A2_9FLAO</name>
<dbReference type="GO" id="GO:0016887">
    <property type="term" value="F:ATP hydrolysis activity"/>
    <property type="evidence" value="ECO:0007669"/>
    <property type="project" value="InterPro"/>
</dbReference>
<keyword evidence="6 11" id="KW-0547">Nucleotide-binding</keyword>
<dbReference type="SFLD" id="SFLDS00003">
    <property type="entry name" value="Haloacid_Dehalogenase"/>
    <property type="match status" value="1"/>
</dbReference>
<dbReference type="Pfam" id="PF00702">
    <property type="entry name" value="Hydrolase"/>
    <property type="match status" value="1"/>
</dbReference>
<dbReference type="SUPFAM" id="SSF56784">
    <property type="entry name" value="HAD-like"/>
    <property type="match status" value="1"/>
</dbReference>
<keyword evidence="10 11" id="KW-0472">Membrane</keyword>
<evidence type="ECO:0000256" key="10">
    <source>
        <dbReference type="ARBA" id="ARBA00023136"/>
    </source>
</evidence>
<dbReference type="InterPro" id="IPR008250">
    <property type="entry name" value="ATPase_P-typ_transduc_dom_A_sf"/>
</dbReference>
<keyword evidence="3 11" id="KW-1003">Cell membrane</keyword>
<dbReference type="InterPro" id="IPR044492">
    <property type="entry name" value="P_typ_ATPase_HD_dom"/>
</dbReference>
<dbReference type="SUPFAM" id="SSF81653">
    <property type="entry name" value="Calcium ATPase, transduction domain A"/>
    <property type="match status" value="1"/>
</dbReference>
<dbReference type="NCBIfam" id="TIGR01494">
    <property type="entry name" value="ATPase_P-type"/>
    <property type="match status" value="1"/>
</dbReference>
<evidence type="ECO:0000256" key="2">
    <source>
        <dbReference type="ARBA" id="ARBA00006024"/>
    </source>
</evidence>
<accession>A0A250G2A2</accession>
<dbReference type="GO" id="GO:0005886">
    <property type="term" value="C:plasma membrane"/>
    <property type="evidence" value="ECO:0007669"/>
    <property type="project" value="UniProtKB-SubCell"/>
</dbReference>
<dbReference type="InterPro" id="IPR018303">
    <property type="entry name" value="ATPase_P-typ_P_site"/>
</dbReference>
<keyword evidence="9 11" id="KW-1133">Transmembrane helix</keyword>
<dbReference type="PANTHER" id="PTHR43520">
    <property type="entry name" value="ATP7, ISOFORM B"/>
    <property type="match status" value="1"/>
</dbReference>
<dbReference type="Proteomes" id="UP000243136">
    <property type="component" value="Chromosome"/>
</dbReference>
<dbReference type="PROSITE" id="PS01047">
    <property type="entry name" value="HMA_1"/>
    <property type="match status" value="1"/>
</dbReference>
<dbReference type="Pfam" id="PF00122">
    <property type="entry name" value="E1-E2_ATPase"/>
    <property type="match status" value="1"/>
</dbReference>
<dbReference type="GO" id="GO:0043682">
    <property type="term" value="F:P-type divalent copper transporter activity"/>
    <property type="evidence" value="ECO:0007669"/>
    <property type="project" value="TreeGrafter"/>
</dbReference>
<protein>
    <submittedName>
        <fullName evidence="13">Copper-translocating P-type ATPase</fullName>
    </submittedName>
</protein>
<dbReference type="SFLD" id="SFLDF00027">
    <property type="entry name" value="p-type_atpase"/>
    <property type="match status" value="1"/>
</dbReference>
<gene>
    <name evidence="13" type="ORF">CGC56_04670</name>
</gene>
<feature type="transmembrane region" description="Helical" evidence="11">
    <location>
        <begin position="810"/>
        <end position="832"/>
    </location>
</feature>
<dbReference type="InterPro" id="IPR036163">
    <property type="entry name" value="HMA_dom_sf"/>
</dbReference>
<sequence length="867" mass="94789">MEQIYYIKGMTCGGCASSVQKKLSEINEIESVTIDLASQKATIISLEEIPFENLQKTLEHTHYSIHKQLNEAQSYTYFVKGMSCSGCEQTIRERLESVCNVTVSQINAKNKTVTLNAPSTISFHKLSQTLEGTHYSIHKTLEEATTISQKTSSNNGVFYCPMQCEGDKTYSKAGDCPICGMDLVAEMSLHEDGLDIEALKIKELKHKFWGAVAFTLPIFIIAMSEMIPNNPLYQLLSQKYWNWIQLLLSLPVVFYYCRIFFERAWKSLKTLHFNMFTLIGIGAGVAWLFSLMGLLFPSIFPSEFKTHFGEVHVYFEATTVILTLVMLGQLLEAMAHHKTQDAVKELLNLTPQTAFKIINGQEQEVSVQEIKKGDFLRIKPGGKIPVDGIIWEGSAHIDESMITGEPIAVDKNIGETVSAGTLNGLQSFIMKAERIGSETLLSQIVEMVKKASRSQAPVQKIADKIAAYFVPIVVSVAILTFLAWMVLAEDNGLIYGFVNAIAVLIIACPCALGLATPMSVMVGIGKGAKNGILVKDAKALELLSKVDTLVIDKTGTITEGKPQVEQVVYFNDFDSQKALSLLYSVNAQSEHPLAKATNEFAKSANAELLHTIDFESVSGKGVRAMVAQSEVAFGNDKLMAEIGILIPFSILKQIKSEQQKGKTISYLAVNKSIIAVVIISDRIKPSAKATLKNLQKQGIEIHMLTGDNPFTAKAIAEEIGLTNFKAGMLPQDKQKEVISLQQQGKIVAMAGDGINDAPALAQAQVGIAMGTGTDIAIESAEITLLQGDLEGLEKARTLSKSVMKNIKENLFFALIYNTIGIPIAAGILYPFFGILLSPMLGALAMSFSSVSVIANALRLRNITLKKN</sequence>
<evidence type="ECO:0000313" key="13">
    <source>
        <dbReference type="EMBL" id="ATA91522.1"/>
    </source>
</evidence>
<dbReference type="InterPro" id="IPR006121">
    <property type="entry name" value="HMA_dom"/>
</dbReference>
<evidence type="ECO:0000256" key="1">
    <source>
        <dbReference type="ARBA" id="ARBA00004651"/>
    </source>
</evidence>
<keyword evidence="8" id="KW-1278">Translocase</keyword>
<feature type="transmembrane region" description="Helical" evidence="11">
    <location>
        <begin position="465"/>
        <end position="487"/>
    </location>
</feature>
<comment type="subcellular location">
    <subcellularLocation>
        <location evidence="1">Cell membrane</location>
        <topology evidence="1">Multi-pass membrane protein</topology>
    </subcellularLocation>
</comment>
<evidence type="ECO:0000256" key="6">
    <source>
        <dbReference type="ARBA" id="ARBA00022741"/>
    </source>
</evidence>
<dbReference type="CDD" id="cd02094">
    <property type="entry name" value="P-type_ATPase_Cu-like"/>
    <property type="match status" value="1"/>
</dbReference>
<dbReference type="RefSeq" id="WP_095917009.1">
    <property type="nucleotide sequence ID" value="NZ_CP022388.1"/>
</dbReference>
<organism evidence="13 14">
    <name type="scientific">Capnocytophaga canimorsus</name>
    <dbReference type="NCBI Taxonomy" id="28188"/>
    <lineage>
        <taxon>Bacteria</taxon>
        <taxon>Pseudomonadati</taxon>
        <taxon>Bacteroidota</taxon>
        <taxon>Flavobacteriia</taxon>
        <taxon>Flavobacteriales</taxon>
        <taxon>Flavobacteriaceae</taxon>
        <taxon>Capnocytophaga</taxon>
    </lineage>
</organism>
<dbReference type="InterPro" id="IPR036412">
    <property type="entry name" value="HAD-like_sf"/>
</dbReference>
<dbReference type="InterPro" id="IPR023214">
    <property type="entry name" value="HAD_sf"/>
</dbReference>
<dbReference type="EMBL" id="CP022388">
    <property type="protein sequence ID" value="ATA91522.1"/>
    <property type="molecule type" value="Genomic_DNA"/>
</dbReference>
<evidence type="ECO:0000256" key="9">
    <source>
        <dbReference type="ARBA" id="ARBA00022989"/>
    </source>
</evidence>
<proteinExistence type="inferred from homology"/>
<dbReference type="CDD" id="cd00371">
    <property type="entry name" value="HMA"/>
    <property type="match status" value="2"/>
</dbReference>
<feature type="transmembrane region" description="Helical" evidence="11">
    <location>
        <begin position="311"/>
        <end position="331"/>
    </location>
</feature>
<dbReference type="InterPro" id="IPR001757">
    <property type="entry name" value="P_typ_ATPase"/>
</dbReference>
<dbReference type="Gene3D" id="2.70.150.10">
    <property type="entry name" value="Calcium-transporting ATPase, cytoplasmic transduction domain A"/>
    <property type="match status" value="1"/>
</dbReference>
<keyword evidence="5 11" id="KW-0479">Metal-binding</keyword>
<dbReference type="InterPro" id="IPR023298">
    <property type="entry name" value="ATPase_P-typ_TM_dom_sf"/>
</dbReference>
<dbReference type="Gene3D" id="3.40.1110.10">
    <property type="entry name" value="Calcium-transporting ATPase, cytoplasmic domain N"/>
    <property type="match status" value="1"/>
</dbReference>
<dbReference type="InterPro" id="IPR059000">
    <property type="entry name" value="ATPase_P-type_domA"/>
</dbReference>
<reference evidence="14" key="1">
    <citation type="submission" date="2017-06" db="EMBL/GenBank/DDBJ databases">
        <title>Capnocytophaga spp. assemblies.</title>
        <authorList>
            <person name="Gulvik C.A."/>
        </authorList>
    </citation>
    <scope>NUCLEOTIDE SEQUENCE [LARGE SCALE GENOMIC DNA]</scope>
    <source>
        <strain evidence="14">H5594</strain>
    </source>
</reference>
<dbReference type="Pfam" id="PF19335">
    <property type="entry name" value="HMBD"/>
    <property type="match status" value="1"/>
</dbReference>
<dbReference type="NCBIfam" id="TIGR01511">
    <property type="entry name" value="ATPase-IB1_Cu"/>
    <property type="match status" value="1"/>
</dbReference>
<dbReference type="Gene3D" id="3.30.70.100">
    <property type="match status" value="2"/>
</dbReference>
<dbReference type="GO" id="GO:0005524">
    <property type="term" value="F:ATP binding"/>
    <property type="evidence" value="ECO:0007669"/>
    <property type="project" value="UniProtKB-UniRule"/>
</dbReference>
<dbReference type="InterPro" id="IPR017969">
    <property type="entry name" value="Heavy-metal-associated_CS"/>
</dbReference>
<dbReference type="PANTHER" id="PTHR43520:SF8">
    <property type="entry name" value="P-TYPE CU(+) TRANSPORTER"/>
    <property type="match status" value="1"/>
</dbReference>
<dbReference type="PROSITE" id="PS50846">
    <property type="entry name" value="HMA_2"/>
    <property type="match status" value="1"/>
</dbReference>
<dbReference type="AlphaFoldDB" id="A0A250G2A2"/>
<evidence type="ECO:0000256" key="8">
    <source>
        <dbReference type="ARBA" id="ARBA00022967"/>
    </source>
</evidence>
<evidence type="ECO:0000256" key="4">
    <source>
        <dbReference type="ARBA" id="ARBA00022692"/>
    </source>
</evidence>
<evidence type="ECO:0000256" key="5">
    <source>
        <dbReference type="ARBA" id="ARBA00022723"/>
    </source>
</evidence>
<dbReference type="FunFam" id="2.70.150.10:FF:000020">
    <property type="entry name" value="Copper-exporting P-type ATPase A"/>
    <property type="match status" value="1"/>
</dbReference>
<evidence type="ECO:0000256" key="7">
    <source>
        <dbReference type="ARBA" id="ARBA00022840"/>
    </source>
</evidence>
<dbReference type="NCBIfam" id="TIGR01525">
    <property type="entry name" value="ATPase-IB_hvy"/>
    <property type="match status" value="1"/>
</dbReference>
<evidence type="ECO:0000256" key="3">
    <source>
        <dbReference type="ARBA" id="ARBA00022475"/>
    </source>
</evidence>
<dbReference type="InterPro" id="IPR023299">
    <property type="entry name" value="ATPase_P-typ_cyto_dom_N"/>
</dbReference>
<feature type="transmembrane region" description="Helical" evidence="11">
    <location>
        <begin position="208"/>
        <end position="228"/>
    </location>
</feature>
<comment type="similarity">
    <text evidence="2 11">Belongs to the cation transport ATPase (P-type) (TC 3.A.3) family. Type IB subfamily.</text>
</comment>
<dbReference type="PRINTS" id="PR00943">
    <property type="entry name" value="CUATPASE"/>
</dbReference>
<dbReference type="SFLD" id="SFLDG00002">
    <property type="entry name" value="C1.7:_P-type_atpase_like"/>
    <property type="match status" value="1"/>
</dbReference>
<feature type="domain" description="HMA" evidence="12">
    <location>
        <begin position="1"/>
        <end position="66"/>
    </location>
</feature>
<feature type="transmembrane region" description="Helical" evidence="11">
    <location>
        <begin position="493"/>
        <end position="516"/>
    </location>
</feature>
<dbReference type="SUPFAM" id="SSF81665">
    <property type="entry name" value="Calcium ATPase, transmembrane domain M"/>
    <property type="match status" value="1"/>
</dbReference>
<dbReference type="GO" id="GO:0060003">
    <property type="term" value="P:copper ion export"/>
    <property type="evidence" value="ECO:0007669"/>
    <property type="project" value="UniProtKB-ARBA"/>
</dbReference>
<evidence type="ECO:0000256" key="11">
    <source>
        <dbReference type="RuleBase" id="RU362081"/>
    </source>
</evidence>
<dbReference type="InterPro" id="IPR045800">
    <property type="entry name" value="HMBD"/>
</dbReference>
<feature type="transmembrane region" description="Helical" evidence="11">
    <location>
        <begin position="240"/>
        <end position="261"/>
    </location>
</feature>
<dbReference type="Gene3D" id="3.40.50.1000">
    <property type="entry name" value="HAD superfamily/HAD-like"/>
    <property type="match status" value="1"/>
</dbReference>
<dbReference type="PROSITE" id="PS00154">
    <property type="entry name" value="ATPASE_E1_E2"/>
    <property type="match status" value="1"/>
</dbReference>
<dbReference type="GO" id="GO:0005507">
    <property type="term" value="F:copper ion binding"/>
    <property type="evidence" value="ECO:0007669"/>
    <property type="project" value="TreeGrafter"/>
</dbReference>
<dbReference type="SUPFAM" id="SSF55008">
    <property type="entry name" value="HMA, heavy metal-associated domain"/>
    <property type="match status" value="2"/>
</dbReference>
<dbReference type="PRINTS" id="PR00119">
    <property type="entry name" value="CATATPASE"/>
</dbReference>
<evidence type="ECO:0000313" key="14">
    <source>
        <dbReference type="Proteomes" id="UP000243136"/>
    </source>
</evidence>
<dbReference type="InterPro" id="IPR027256">
    <property type="entry name" value="P-typ_ATPase_IB"/>
</dbReference>